<evidence type="ECO:0000256" key="1">
    <source>
        <dbReference type="ARBA" id="ARBA00004496"/>
    </source>
</evidence>
<sequence>ADPEIRLSLVLSAPPQLTLCANVSPTLQGRSPRWLRSCELADENADIGGTLEDEDDSSDDPNLQLELNVFRAQWMSELKPSPGTSDRLQRARGVKRTQDIAREQKWYEKLRRDGWMDGWMATELFLRAVQEEQNGAVYEGNMFLFTAIKFYRMAMQLDPDIEFKINYSRPPDADRGGGNYMEDSDTDGEIEDLLTYFGQQLTLESSFPKICTPELEATQTHISALPREILMYIFRWVVSSELDMRALEQLSLVCRGFYISARDPEIWRSACLRVWGRNCTKVVPFKTWREMFLQRPRVRFDGVYISKTSYIRQGEESLDGFYRAWHHVEYYRYLRFFPDGFVLMLTTPDDPLSIVPRLRTRNIRYGSVLYKLRHAISHCDRCDCLSSYRMDSVLLGHFRLSQETDNQTKVFAVVCKKKEDKATEFQRNRFCRRNQAPEAEHAFHVGLHLTSRGRQSFSKLVWIHHSCHITYKLTGETVITTFDLDKMYAPFFFARVKSYTAFSEQPLHLMGKPHGQTTANAVCITYEEKGVHELDQLGEVVPPKDTYDLQEGHGTTE</sequence>
<comment type="pathway">
    <text evidence="2 6">Protein modification; protein ubiquitination.</text>
</comment>
<evidence type="ECO:0000313" key="9">
    <source>
        <dbReference type="Proteomes" id="UP000250572"/>
    </source>
</evidence>
<feature type="non-terminal residue" evidence="8">
    <location>
        <position position="1"/>
    </location>
</feature>
<evidence type="ECO:0000256" key="5">
    <source>
        <dbReference type="ARBA" id="ARBA00022803"/>
    </source>
</evidence>
<keyword evidence="3 6" id="KW-0963">Cytoplasm</keyword>
<feature type="domain" description="F-box" evidence="7">
    <location>
        <begin position="219"/>
        <end position="270"/>
    </location>
</feature>
<dbReference type="Pfam" id="PF19270">
    <property type="entry name" value="FBO_C"/>
    <property type="match status" value="1"/>
</dbReference>
<comment type="function">
    <text evidence="6">Substrate recognition component of a SCF (SKP1-CUL1-F-box protein) E3 ubiquitin-protein ligase complex which mediates the ubiquitination and subsequent proteasomal degradation of target proteins and acts as a regulator of mTOR signaling.</text>
</comment>
<evidence type="ECO:0000256" key="4">
    <source>
        <dbReference type="ARBA" id="ARBA00022786"/>
    </source>
</evidence>
<keyword evidence="9" id="KW-1185">Reference proteome</keyword>
<dbReference type="PANTHER" id="PTHR12874">
    <property type="entry name" value="F-BOX ONLY PROTEIN 48-RELATED"/>
    <property type="match status" value="1"/>
</dbReference>
<dbReference type="AlphaFoldDB" id="A0A315W287"/>
<dbReference type="PANTHER" id="PTHR12874:SF29">
    <property type="entry name" value="F-BOX ONLY PROTEIN 9"/>
    <property type="match status" value="1"/>
</dbReference>
<dbReference type="Gene3D" id="1.20.1280.50">
    <property type="match status" value="1"/>
</dbReference>
<dbReference type="Proteomes" id="UP000250572">
    <property type="component" value="Unassembled WGS sequence"/>
</dbReference>
<dbReference type="SUPFAM" id="SSF81383">
    <property type="entry name" value="F-box domain"/>
    <property type="match status" value="1"/>
</dbReference>
<dbReference type="STRING" id="33528.ENSGAFP00000011647"/>
<dbReference type="Pfam" id="PF12937">
    <property type="entry name" value="F-box-like"/>
    <property type="match status" value="1"/>
</dbReference>
<name>A0A315W287_GAMAF</name>
<evidence type="ECO:0000256" key="3">
    <source>
        <dbReference type="ARBA" id="ARBA00022490"/>
    </source>
</evidence>
<evidence type="ECO:0000256" key="2">
    <source>
        <dbReference type="ARBA" id="ARBA00004906"/>
    </source>
</evidence>
<proteinExistence type="predicted"/>
<accession>A0A315W287</accession>
<dbReference type="FunFam" id="1.20.1280.50:FF:000012">
    <property type="entry name" value="F-box only protein 9"/>
    <property type="match status" value="1"/>
</dbReference>
<dbReference type="GO" id="GO:0031146">
    <property type="term" value="P:SCF-dependent proteasomal ubiquitin-dependent protein catabolic process"/>
    <property type="evidence" value="ECO:0007669"/>
    <property type="project" value="UniProtKB-UniRule"/>
</dbReference>
<dbReference type="InterPro" id="IPR045464">
    <property type="entry name" value="Hrt3/FBXO9_C"/>
</dbReference>
<dbReference type="GO" id="GO:0019005">
    <property type="term" value="C:SCF ubiquitin ligase complex"/>
    <property type="evidence" value="ECO:0007669"/>
    <property type="project" value="UniProtKB-UniRule"/>
</dbReference>
<comment type="subunit">
    <text evidence="6">Part of the SCF (SKP1-CUL1-F-box) E3 ubiquitin-protein ligase complex SCF(FBXO9).</text>
</comment>
<evidence type="ECO:0000313" key="8">
    <source>
        <dbReference type="EMBL" id="PWA25848.1"/>
    </source>
</evidence>
<keyword evidence="4 6" id="KW-0833">Ubl conjugation pathway</keyword>
<organism evidence="8 9">
    <name type="scientific">Gambusia affinis</name>
    <name type="common">Western mosquitofish</name>
    <name type="synonym">Heterandria affinis</name>
    <dbReference type="NCBI Taxonomy" id="33528"/>
    <lineage>
        <taxon>Eukaryota</taxon>
        <taxon>Metazoa</taxon>
        <taxon>Chordata</taxon>
        <taxon>Craniata</taxon>
        <taxon>Vertebrata</taxon>
        <taxon>Euteleostomi</taxon>
        <taxon>Actinopterygii</taxon>
        <taxon>Neopterygii</taxon>
        <taxon>Teleostei</taxon>
        <taxon>Neoteleostei</taxon>
        <taxon>Acanthomorphata</taxon>
        <taxon>Ovalentaria</taxon>
        <taxon>Atherinomorphae</taxon>
        <taxon>Cyprinodontiformes</taxon>
        <taxon>Poeciliidae</taxon>
        <taxon>Poeciliinae</taxon>
        <taxon>Gambusia</taxon>
    </lineage>
</organism>
<gene>
    <name evidence="8" type="ORF">CCH79_00001574</name>
</gene>
<dbReference type="PROSITE" id="PS50181">
    <property type="entry name" value="FBOX"/>
    <property type="match status" value="1"/>
</dbReference>
<dbReference type="InterPro" id="IPR036047">
    <property type="entry name" value="F-box-like_dom_sf"/>
</dbReference>
<keyword evidence="5" id="KW-0802">TPR repeat</keyword>
<evidence type="ECO:0000256" key="6">
    <source>
        <dbReference type="RuleBase" id="RU369085"/>
    </source>
</evidence>
<dbReference type="EMBL" id="NHOQ01001229">
    <property type="protein sequence ID" value="PWA25848.1"/>
    <property type="molecule type" value="Genomic_DNA"/>
</dbReference>
<evidence type="ECO:0000259" key="7">
    <source>
        <dbReference type="PROSITE" id="PS50181"/>
    </source>
</evidence>
<comment type="subcellular location">
    <subcellularLocation>
        <location evidence="1 6">Cytoplasm</location>
    </subcellularLocation>
</comment>
<dbReference type="GO" id="GO:0016567">
    <property type="term" value="P:protein ubiquitination"/>
    <property type="evidence" value="ECO:0007669"/>
    <property type="project" value="UniProtKB-UniRule"/>
</dbReference>
<protein>
    <recommendedName>
        <fullName evidence="6">F-box only protein</fullName>
    </recommendedName>
</protein>
<dbReference type="GO" id="GO:0005737">
    <property type="term" value="C:cytoplasm"/>
    <property type="evidence" value="ECO:0007669"/>
    <property type="project" value="UniProtKB-SubCell"/>
</dbReference>
<feature type="non-terminal residue" evidence="8">
    <location>
        <position position="557"/>
    </location>
</feature>
<comment type="caution">
    <text evidence="8">The sequence shown here is derived from an EMBL/GenBank/DDBJ whole genome shotgun (WGS) entry which is preliminary data.</text>
</comment>
<dbReference type="InterPro" id="IPR001810">
    <property type="entry name" value="F-box_dom"/>
</dbReference>
<dbReference type="CDD" id="cd22089">
    <property type="entry name" value="F-box_FBXO9"/>
    <property type="match status" value="1"/>
</dbReference>
<reference evidence="8 9" key="1">
    <citation type="journal article" date="2018" name="G3 (Bethesda)">
        <title>A High-Quality Reference Genome for the Invasive Mosquitofish Gambusia affinis Using a Chicago Library.</title>
        <authorList>
            <person name="Hoffberg S.L."/>
            <person name="Troendle N.J."/>
            <person name="Glenn T.C."/>
            <person name="Mahmud O."/>
            <person name="Louha S."/>
            <person name="Chalopin D."/>
            <person name="Bennetzen J.L."/>
            <person name="Mauricio R."/>
        </authorList>
    </citation>
    <scope>NUCLEOTIDE SEQUENCE [LARGE SCALE GENOMIC DNA]</scope>
    <source>
        <strain evidence="8">NE01/NJP1002.9</strain>
        <tissue evidence="8">Muscle</tissue>
    </source>
</reference>